<evidence type="ECO:0000256" key="4">
    <source>
        <dbReference type="PROSITE-ProRule" id="PRU00335"/>
    </source>
</evidence>
<evidence type="ECO:0000256" key="2">
    <source>
        <dbReference type="ARBA" id="ARBA00023125"/>
    </source>
</evidence>
<dbReference type="Proteomes" id="UP001223072">
    <property type="component" value="Unassembled WGS sequence"/>
</dbReference>
<protein>
    <submittedName>
        <fullName evidence="6">TetR/AcrR family tetracycline transcriptional repressor</fullName>
    </submittedName>
</protein>
<dbReference type="Gene3D" id="1.10.357.10">
    <property type="entry name" value="Tetracycline Repressor, domain 2"/>
    <property type="match status" value="1"/>
</dbReference>
<evidence type="ECO:0000256" key="1">
    <source>
        <dbReference type="ARBA" id="ARBA00023015"/>
    </source>
</evidence>
<keyword evidence="1" id="KW-0805">Transcription regulation</keyword>
<evidence type="ECO:0000259" key="5">
    <source>
        <dbReference type="PROSITE" id="PS50977"/>
    </source>
</evidence>
<organism evidence="6 7">
    <name type="scientific">Streptomyces turgidiscabies</name>
    <dbReference type="NCBI Taxonomy" id="85558"/>
    <lineage>
        <taxon>Bacteria</taxon>
        <taxon>Bacillati</taxon>
        <taxon>Actinomycetota</taxon>
        <taxon>Actinomycetes</taxon>
        <taxon>Kitasatosporales</taxon>
        <taxon>Streptomycetaceae</taxon>
        <taxon>Streptomyces</taxon>
    </lineage>
</organism>
<dbReference type="Gene3D" id="1.10.10.60">
    <property type="entry name" value="Homeodomain-like"/>
    <property type="match status" value="1"/>
</dbReference>
<dbReference type="Pfam" id="PF00440">
    <property type="entry name" value="TetR_N"/>
    <property type="match status" value="1"/>
</dbReference>
<comment type="caution">
    <text evidence="6">The sequence shown here is derived from an EMBL/GenBank/DDBJ whole genome shotgun (WGS) entry which is preliminary data.</text>
</comment>
<dbReference type="InterPro" id="IPR001647">
    <property type="entry name" value="HTH_TetR"/>
</dbReference>
<feature type="domain" description="HTH tetR-type" evidence="5">
    <location>
        <begin position="36"/>
        <end position="96"/>
    </location>
</feature>
<dbReference type="PROSITE" id="PS50977">
    <property type="entry name" value="HTH_TETR_2"/>
    <property type="match status" value="1"/>
</dbReference>
<proteinExistence type="predicted"/>
<feature type="DNA-binding region" description="H-T-H motif" evidence="4">
    <location>
        <begin position="59"/>
        <end position="78"/>
    </location>
</feature>
<evidence type="ECO:0000313" key="7">
    <source>
        <dbReference type="Proteomes" id="UP001223072"/>
    </source>
</evidence>
<dbReference type="SUPFAM" id="SSF48498">
    <property type="entry name" value="Tetracyclin repressor-like, C-terminal domain"/>
    <property type="match status" value="1"/>
</dbReference>
<dbReference type="SUPFAM" id="SSF46689">
    <property type="entry name" value="Homeodomain-like"/>
    <property type="match status" value="1"/>
</dbReference>
<keyword evidence="2 4" id="KW-0238">DNA-binding</keyword>
<sequence length="260" mass="28400">MTTVDNAVDKMTAMTRAKTNSAGATPARRKQRPASFLTADLILDTAVVVIERDGPEALTFRRLGTELGADHTAVLRYFRGKDDLLLGLAARLVSDALHDFAPSESWRETLASLARRIRAAGLQHPGVAVLVAARTSRREPEFQGADVVIGALLEAGFQGREAASYYRVLAEMALAASAFEASFNVLDKAAQEGDRLAWRREYLTASPQRYPNLAQVAPYLAEIDEEDQFETALGLLLDAVEFRAQRARAARAEGSEHTEN</sequence>
<evidence type="ECO:0000313" key="6">
    <source>
        <dbReference type="EMBL" id="MDQ0930561.1"/>
    </source>
</evidence>
<dbReference type="InterPro" id="IPR009057">
    <property type="entry name" value="Homeodomain-like_sf"/>
</dbReference>
<evidence type="ECO:0000256" key="3">
    <source>
        <dbReference type="ARBA" id="ARBA00023163"/>
    </source>
</evidence>
<dbReference type="Pfam" id="PF02909">
    <property type="entry name" value="TetR_C_1"/>
    <property type="match status" value="1"/>
</dbReference>
<dbReference type="EMBL" id="JAUSZS010000002">
    <property type="protein sequence ID" value="MDQ0930561.1"/>
    <property type="molecule type" value="Genomic_DNA"/>
</dbReference>
<gene>
    <name evidence="6" type="ORF">QFZ49_000468</name>
</gene>
<name>A0ABU0REZ8_9ACTN</name>
<keyword evidence="7" id="KW-1185">Reference proteome</keyword>
<accession>A0ABU0REZ8</accession>
<dbReference type="InterPro" id="IPR036271">
    <property type="entry name" value="Tet_transcr_reg_TetR-rel_C_sf"/>
</dbReference>
<keyword evidence="3" id="KW-0804">Transcription</keyword>
<dbReference type="InterPro" id="IPR004111">
    <property type="entry name" value="Repressor_TetR_C"/>
</dbReference>
<reference evidence="6 7" key="1">
    <citation type="submission" date="2023-07" db="EMBL/GenBank/DDBJ databases">
        <title>Comparative genomics of wheat-associated soil bacteria to identify genetic determinants of phenazine resistance.</title>
        <authorList>
            <person name="Mouncey N."/>
        </authorList>
    </citation>
    <scope>NUCLEOTIDE SEQUENCE [LARGE SCALE GENOMIC DNA]</scope>
    <source>
        <strain evidence="6 7">W2I16</strain>
    </source>
</reference>